<sequence>MNKILYVFIGILLGVIAMMIINGNHNRYTLIMKEGELGTFDISKGIIHIMNSQEQKPEIVEIDFVNGKRTVKTIQK</sequence>
<feature type="transmembrane region" description="Helical" evidence="1">
    <location>
        <begin position="6"/>
        <end position="23"/>
    </location>
</feature>
<dbReference type="Proteomes" id="UP000190848">
    <property type="component" value="Chromosome"/>
</dbReference>
<organism evidence="2 3">
    <name type="scientific">Elizabethkingia anophelis</name>
    <dbReference type="NCBI Taxonomy" id="1117645"/>
    <lineage>
        <taxon>Bacteria</taxon>
        <taxon>Pseudomonadati</taxon>
        <taxon>Bacteroidota</taxon>
        <taxon>Flavobacteriia</taxon>
        <taxon>Flavobacteriales</taxon>
        <taxon>Weeksellaceae</taxon>
        <taxon>Elizabethkingia</taxon>
    </lineage>
</organism>
<proteinExistence type="predicted"/>
<keyword evidence="1" id="KW-1133">Transmembrane helix</keyword>
<keyword evidence="1" id="KW-0472">Membrane</keyword>
<evidence type="ECO:0000313" key="3">
    <source>
        <dbReference type="Proteomes" id="UP000190848"/>
    </source>
</evidence>
<gene>
    <name evidence="2" type="ORF">BBD32_05185</name>
</gene>
<keyword evidence="1" id="KW-0812">Transmembrane</keyword>
<reference evidence="2 3" key="1">
    <citation type="submission" date="2016-07" db="EMBL/GenBank/DDBJ databases">
        <title>Revisiting the taxonomy of the Elizabethkingia Genus using Whole-Genome Sequencing, Optical Mapping, and MALDI-TOF, along with proposal of three novel Elizabethkingia species: Elizabethkingia bruuniana sp. nov., Elizabethkingia ursingii sp. nov., and Elizabethkingia occulta sp. nov.</title>
        <authorList>
            <person name="Nicholson A.C."/>
        </authorList>
    </citation>
    <scope>NUCLEOTIDE SEQUENCE [LARGE SCALE GENOMIC DNA]</scope>
    <source>
        <strain evidence="2 3">F3201</strain>
    </source>
</reference>
<dbReference type="RefSeq" id="WP_078395631.1">
    <property type="nucleotide sequence ID" value="NZ_CP016374.1"/>
</dbReference>
<name>A0AAU8UU55_9FLAO</name>
<evidence type="ECO:0000256" key="1">
    <source>
        <dbReference type="SAM" id="Phobius"/>
    </source>
</evidence>
<accession>A0AAU8UU55</accession>
<protein>
    <submittedName>
        <fullName evidence="2">Uncharacterized protein</fullName>
    </submittedName>
</protein>
<dbReference type="AlphaFoldDB" id="A0AAU8UU55"/>
<dbReference type="EMBL" id="CP016374">
    <property type="protein sequence ID" value="AQX00892.1"/>
    <property type="molecule type" value="Genomic_DNA"/>
</dbReference>
<evidence type="ECO:0000313" key="2">
    <source>
        <dbReference type="EMBL" id="AQX00892.1"/>
    </source>
</evidence>